<sequence>MKTKRSVMCFGTFDIIHPGHVKFLAAARALGDELLVVVSRDDRRAALSGAMPVHTQRERIAVLDGLKSVTRAIAGKKNDILVVVRQHRPDIIALGHDQVYGISALQKWCEQQKNPPRVIRLRAFNRARHSTSRIKAVLCQ</sequence>
<dbReference type="Proteomes" id="UP000176532">
    <property type="component" value="Unassembled WGS sequence"/>
</dbReference>
<dbReference type="InterPro" id="IPR004821">
    <property type="entry name" value="Cyt_trans-like"/>
</dbReference>
<dbReference type="NCBIfam" id="TIGR00125">
    <property type="entry name" value="cyt_tran_rel"/>
    <property type="match status" value="1"/>
</dbReference>
<dbReference type="Pfam" id="PF01467">
    <property type="entry name" value="CTP_transf_like"/>
    <property type="match status" value="1"/>
</dbReference>
<dbReference type="InterPro" id="IPR014729">
    <property type="entry name" value="Rossmann-like_a/b/a_fold"/>
</dbReference>
<keyword evidence="2" id="KW-0548">Nucleotidyltransferase</keyword>
<reference evidence="4 5" key="1">
    <citation type="journal article" date="2016" name="Nat. Commun.">
        <title>Thousands of microbial genomes shed light on interconnected biogeochemical processes in an aquifer system.</title>
        <authorList>
            <person name="Anantharaman K."/>
            <person name="Brown C.T."/>
            <person name="Hug L.A."/>
            <person name="Sharon I."/>
            <person name="Castelle C.J."/>
            <person name="Probst A.J."/>
            <person name="Thomas B.C."/>
            <person name="Singh A."/>
            <person name="Wilkins M.J."/>
            <person name="Karaoz U."/>
            <person name="Brodie E.L."/>
            <person name="Williams K.H."/>
            <person name="Hubbard S.S."/>
            <person name="Banfield J.F."/>
        </authorList>
    </citation>
    <scope>NUCLEOTIDE SEQUENCE [LARGE SCALE GENOMIC DNA]</scope>
</reference>
<keyword evidence="1" id="KW-0808">Transferase</keyword>
<feature type="domain" description="Cytidyltransferase-like" evidence="3">
    <location>
        <begin position="9"/>
        <end position="136"/>
    </location>
</feature>
<protein>
    <recommendedName>
        <fullName evidence="3">Cytidyltransferase-like domain-containing protein</fullName>
    </recommendedName>
</protein>
<dbReference type="AlphaFoldDB" id="A0A1F6M801"/>
<gene>
    <name evidence="4" type="ORF">A3C15_02760</name>
</gene>
<organism evidence="4 5">
    <name type="scientific">Candidatus Magasanikbacteria bacterium RIFCSPHIGHO2_02_FULL_50_9b</name>
    <dbReference type="NCBI Taxonomy" id="1798682"/>
    <lineage>
        <taxon>Bacteria</taxon>
        <taxon>Candidatus Magasanikiibacteriota</taxon>
    </lineage>
</organism>
<dbReference type="Gene3D" id="3.40.50.620">
    <property type="entry name" value="HUPs"/>
    <property type="match status" value="1"/>
</dbReference>
<dbReference type="SUPFAM" id="SSF52374">
    <property type="entry name" value="Nucleotidylyl transferase"/>
    <property type="match status" value="1"/>
</dbReference>
<dbReference type="PANTHER" id="PTHR43793">
    <property type="entry name" value="FAD SYNTHASE"/>
    <property type="match status" value="1"/>
</dbReference>
<comment type="caution">
    <text evidence="4">The sequence shown here is derived from an EMBL/GenBank/DDBJ whole genome shotgun (WGS) entry which is preliminary data.</text>
</comment>
<dbReference type="STRING" id="1798682.A3C15_02760"/>
<evidence type="ECO:0000256" key="1">
    <source>
        <dbReference type="ARBA" id="ARBA00022679"/>
    </source>
</evidence>
<evidence type="ECO:0000259" key="3">
    <source>
        <dbReference type="Pfam" id="PF01467"/>
    </source>
</evidence>
<dbReference type="InterPro" id="IPR050385">
    <property type="entry name" value="Archaeal_FAD_synthase"/>
</dbReference>
<dbReference type="PANTHER" id="PTHR43793:SF1">
    <property type="entry name" value="FAD SYNTHASE"/>
    <property type="match status" value="1"/>
</dbReference>
<accession>A0A1F6M801</accession>
<dbReference type="EMBL" id="MFQD01000038">
    <property type="protein sequence ID" value="OGH67698.1"/>
    <property type="molecule type" value="Genomic_DNA"/>
</dbReference>
<evidence type="ECO:0000313" key="4">
    <source>
        <dbReference type="EMBL" id="OGH67698.1"/>
    </source>
</evidence>
<name>A0A1F6M801_9BACT</name>
<proteinExistence type="predicted"/>
<evidence type="ECO:0000313" key="5">
    <source>
        <dbReference type="Proteomes" id="UP000176532"/>
    </source>
</evidence>
<evidence type="ECO:0000256" key="2">
    <source>
        <dbReference type="ARBA" id="ARBA00022695"/>
    </source>
</evidence>
<dbReference type="GO" id="GO:0016779">
    <property type="term" value="F:nucleotidyltransferase activity"/>
    <property type="evidence" value="ECO:0007669"/>
    <property type="project" value="UniProtKB-KW"/>
</dbReference>